<evidence type="ECO:0000313" key="4">
    <source>
        <dbReference type="RefSeq" id="XP_022241375.1"/>
    </source>
</evidence>
<feature type="region of interest" description="Disordered" evidence="1">
    <location>
        <begin position="134"/>
        <end position="295"/>
    </location>
</feature>
<feature type="compositionally biased region" description="Basic residues" evidence="1">
    <location>
        <begin position="659"/>
        <end position="680"/>
    </location>
</feature>
<feature type="compositionally biased region" description="Basic and acidic residues" evidence="1">
    <location>
        <begin position="267"/>
        <end position="279"/>
    </location>
</feature>
<evidence type="ECO:0000259" key="2">
    <source>
        <dbReference type="Pfam" id="PF15230"/>
    </source>
</evidence>
<proteinExistence type="predicted"/>
<feature type="region of interest" description="Disordered" evidence="1">
    <location>
        <begin position="409"/>
        <end position="435"/>
    </location>
</feature>
<reference evidence="4 5" key="1">
    <citation type="submission" date="2025-05" db="UniProtKB">
        <authorList>
            <consortium name="RefSeq"/>
        </authorList>
    </citation>
    <scope>IDENTIFICATION</scope>
    <source>
        <tissue evidence="4 5">Muscle</tissue>
    </source>
</reference>
<dbReference type="InterPro" id="IPR029360">
    <property type="entry name" value="SRRM_C"/>
</dbReference>
<evidence type="ECO:0000313" key="5">
    <source>
        <dbReference type="RefSeq" id="XP_022241376.1"/>
    </source>
</evidence>
<evidence type="ECO:0000313" key="8">
    <source>
        <dbReference type="RefSeq" id="XP_022241379.1"/>
    </source>
</evidence>
<feature type="compositionally biased region" description="Basic residues" evidence="1">
    <location>
        <begin position="177"/>
        <end position="201"/>
    </location>
</feature>
<dbReference type="Pfam" id="PF15230">
    <property type="entry name" value="SRRM_C"/>
    <property type="match status" value="1"/>
</dbReference>
<feature type="compositionally biased region" description="Basic residues" evidence="1">
    <location>
        <begin position="156"/>
        <end position="165"/>
    </location>
</feature>
<dbReference type="RefSeq" id="XP_022241375.1">
    <property type="nucleotide sequence ID" value="XM_022385667.1"/>
</dbReference>
<feature type="compositionally biased region" description="Low complexity" evidence="1">
    <location>
        <begin position="204"/>
        <end position="236"/>
    </location>
</feature>
<evidence type="ECO:0000256" key="1">
    <source>
        <dbReference type="SAM" id="MobiDB-lite"/>
    </source>
</evidence>
<feature type="compositionally biased region" description="Polar residues" evidence="1">
    <location>
        <begin position="587"/>
        <end position="596"/>
    </location>
</feature>
<keyword evidence="3" id="KW-1185">Reference proteome</keyword>
<accession>A0ABM1SCM0</accession>
<dbReference type="RefSeq" id="XP_022241378.1">
    <property type="nucleotide sequence ID" value="XM_022385670.1"/>
</dbReference>
<evidence type="ECO:0000313" key="3">
    <source>
        <dbReference type="Proteomes" id="UP000694941"/>
    </source>
</evidence>
<dbReference type="RefSeq" id="XP_022241376.1">
    <property type="nucleotide sequence ID" value="XM_022385668.1"/>
</dbReference>
<feature type="compositionally biased region" description="Basic and acidic residues" evidence="1">
    <location>
        <begin position="482"/>
        <end position="491"/>
    </location>
</feature>
<name>A0ABM1SCM0_LIMPO</name>
<feature type="compositionally biased region" description="Low complexity" evidence="1">
    <location>
        <begin position="605"/>
        <end position="616"/>
    </location>
</feature>
<protein>
    <submittedName>
        <fullName evidence="4 5">Serine/arginine repetitive matrix protein 4-like isoform X1</fullName>
    </submittedName>
</protein>
<dbReference type="Proteomes" id="UP000694941">
    <property type="component" value="Unplaced"/>
</dbReference>
<dbReference type="RefSeq" id="XP_022241379.1">
    <property type="nucleotide sequence ID" value="XM_022385671.1"/>
</dbReference>
<feature type="compositionally biased region" description="Basic and acidic residues" evidence="1">
    <location>
        <begin position="409"/>
        <end position="418"/>
    </location>
</feature>
<evidence type="ECO:0000313" key="7">
    <source>
        <dbReference type="RefSeq" id="XP_022241378.1"/>
    </source>
</evidence>
<evidence type="ECO:0000313" key="6">
    <source>
        <dbReference type="RefSeq" id="XP_022241377.1"/>
    </source>
</evidence>
<feature type="region of interest" description="Disordered" evidence="1">
    <location>
        <begin position="452"/>
        <end position="494"/>
    </location>
</feature>
<feature type="compositionally biased region" description="Basic and acidic residues" evidence="1">
    <location>
        <begin position="137"/>
        <end position="155"/>
    </location>
</feature>
<organism evidence="3 4">
    <name type="scientific">Limulus polyphemus</name>
    <name type="common">Atlantic horseshoe crab</name>
    <dbReference type="NCBI Taxonomy" id="6850"/>
    <lineage>
        <taxon>Eukaryota</taxon>
        <taxon>Metazoa</taxon>
        <taxon>Ecdysozoa</taxon>
        <taxon>Arthropoda</taxon>
        <taxon>Chelicerata</taxon>
        <taxon>Merostomata</taxon>
        <taxon>Xiphosura</taxon>
        <taxon>Limulidae</taxon>
        <taxon>Limulus</taxon>
    </lineage>
</organism>
<dbReference type="RefSeq" id="XP_022241377.1">
    <property type="nucleotide sequence ID" value="XM_022385669.1"/>
</dbReference>
<feature type="domain" description="Serine/arginine repetitive matrix protein C-terminal" evidence="2">
    <location>
        <begin position="649"/>
        <end position="703"/>
    </location>
</feature>
<gene>
    <name evidence="4 5 6 7 8" type="primary">LOC106459222</name>
</gene>
<feature type="compositionally biased region" description="Low complexity" evidence="1">
    <location>
        <begin position="707"/>
        <end position="727"/>
    </location>
</feature>
<dbReference type="GeneID" id="106459222"/>
<sequence length="766" mass="88670">MDRGSLHYAMWIEATRRLVIRTGIPFTSRGRRQRSPRHLIVEKLWKENIQAFLPQQSRNLRNKRRCRSDGKTLRSVVSVKESHQMAEVNREENDKLKETLGMCEHFIEDGSIDTAHRQKKDQNKYILVLDSISSSSPEREKGKIPIKYEEKDGKVLHGKKRRTKKYYKERSTSAMSLRKRKYSDKRKKSSKNHRKHKKLHRSSSESSNSSTSSSDNSDNSQSSSNSSGEPDSSSDSGSKRHKQKHSKHVKKGASGHDKKKKKNVKKLVKEGKPHRKEQENSNELSKHFSSLVPLSPKPLPHFSVEEHSQSARKHDYHIRKCVKQSSSEIDKLNLGDMTFYKQKKLKVFCSSSEEKETRKNKKKIRRKSSSFINSLSCVQEFTKKKKKYNKHHSRTNERTCCINNKIQKLQEKNKTEQRKPRKKSATPQMQQHQDSHSLICFPVPNIVARSQSEAVSASKLNLKRRKRNRYQDETSRSSLPEQGEKKAERLKNYSIKSPQSDYKFDYRKGETDYISVRKIKDPFRIEDRKETYPYAQEVIKYHKSHSINHIGKIDGLDCSSSLPSSSLQALAQNAKKFSKSGSEEYRSQQTVSQSPKAQKKRHSKSLFQSTLQSRSSSESHHSSAHSKSRTSFSRRDHSNCSRRSVPLTQSRSSSETHQSRSRSRSSRKSSRSPSIPKRRGSPSFLEKRRITSARKCPVPYHRPSPLTPSSLSSWSYKSKSRSKSLSPYYLQSCLRSRSISHSPRSNHSWAALSRIYRSDRLDSPRR</sequence>
<feature type="region of interest" description="Disordered" evidence="1">
    <location>
        <begin position="580"/>
        <end position="727"/>
    </location>
</feature>
<feature type="compositionally biased region" description="Basic residues" evidence="1">
    <location>
        <begin position="239"/>
        <end position="266"/>
    </location>
</feature>